<accession>A0ABN9TFC6</accession>
<sequence length="826" mass="91133">VCDLKLEFDQGRVVNVVTVAMEDGVGGWLYLAVQALNFQCRMGGERPPLKGGSARRFFGPASLVQVKAPRHLARSVCAFLEQCNDKAPMLEWGSELKSSAASRAGELENPEWIHKNPEDLGEMPKTPRVWAEGAGWELIAAELVDRGILVPIEEECIAQVRGGRVLGGLFGARKSGRGKGQGPRRLVMNIFPNSWLQETIEGDVGLLPTTDKWESLILRNGEVLLTSSEDLKCCFYVCRLPVVWHRYMALSKPVRRAALGLAGSGSVFVAAAVTPMGRVSATGIIQHIHRRQLREWVPGVEPLPVEQAHLRGAPHLLKDIGELSGCRLICHCRPDQVCIDNLDLLDVADEVALAVLQSAGPPEAVPLARARCDARGVPPCRDQSVSRSLKSQAFGEPVGGDLGMISPPKDFACKLVGLSLFSLDREKVAQRWLQVLAGRWVRAMMFRRKTMSAFDHPWRAVVRRKGERRLPSPVFREILIALGLLPFMRCDLRSPVSGVMTVSDASEQWGAVCRAVRLLPRRVAAARAARSKRGGRLQDEGVLSSLFGGIGGIRRALDMLGLSVAVYATSETDVEACRVARYAWPDMMELGDVQQLGEKGARRIRHRAPHARWVILGAGAPCVDLTRLGVDRRGLRGTRSGLFFEILLVQALVRRVFPAEVQLFNLADNVSSMGALDRHVMSQALGLQPVVIEAANILHARRERLCWCDWAHMTQWQGAVNESEEVRRVVIPGGAGDLKRWLRAGRHWCGAECEEQRLPTFVRCIPTACAGSKPKGLHQCSEEELARWRAHEYCYAPYQFRDVEMFTACAGVAVTWGLLIPLSGRC</sequence>
<evidence type="ECO:0000256" key="1">
    <source>
        <dbReference type="ARBA" id="ARBA00022603"/>
    </source>
</evidence>
<name>A0ABN9TFC6_9DINO</name>
<evidence type="ECO:0008006" key="5">
    <source>
        <dbReference type="Google" id="ProtNLM"/>
    </source>
</evidence>
<dbReference type="InterPro" id="IPR029063">
    <property type="entry name" value="SAM-dependent_MTases_sf"/>
</dbReference>
<keyword evidence="2" id="KW-0808">Transferase</keyword>
<evidence type="ECO:0000313" key="4">
    <source>
        <dbReference type="Proteomes" id="UP001189429"/>
    </source>
</evidence>
<keyword evidence="1" id="KW-0489">Methyltransferase</keyword>
<dbReference type="InterPro" id="IPR001525">
    <property type="entry name" value="C5_MeTfrase"/>
</dbReference>
<comment type="caution">
    <text evidence="3">The sequence shown here is derived from an EMBL/GenBank/DDBJ whole genome shotgun (WGS) entry which is preliminary data.</text>
</comment>
<gene>
    <name evidence="3" type="ORF">PCOR1329_LOCUS38592</name>
</gene>
<dbReference type="Pfam" id="PF00145">
    <property type="entry name" value="DNA_methylase"/>
    <property type="match status" value="1"/>
</dbReference>
<dbReference type="Gene3D" id="3.40.50.150">
    <property type="entry name" value="Vaccinia Virus protein VP39"/>
    <property type="match status" value="1"/>
</dbReference>
<dbReference type="SUPFAM" id="SSF53335">
    <property type="entry name" value="S-adenosyl-L-methionine-dependent methyltransferases"/>
    <property type="match status" value="1"/>
</dbReference>
<proteinExistence type="predicted"/>
<reference evidence="3" key="1">
    <citation type="submission" date="2023-10" db="EMBL/GenBank/DDBJ databases">
        <authorList>
            <person name="Chen Y."/>
            <person name="Shah S."/>
            <person name="Dougan E. K."/>
            <person name="Thang M."/>
            <person name="Chan C."/>
        </authorList>
    </citation>
    <scope>NUCLEOTIDE SEQUENCE [LARGE SCALE GENOMIC DNA]</scope>
</reference>
<evidence type="ECO:0000256" key="2">
    <source>
        <dbReference type="ARBA" id="ARBA00022679"/>
    </source>
</evidence>
<organism evidence="3 4">
    <name type="scientific">Prorocentrum cordatum</name>
    <dbReference type="NCBI Taxonomy" id="2364126"/>
    <lineage>
        <taxon>Eukaryota</taxon>
        <taxon>Sar</taxon>
        <taxon>Alveolata</taxon>
        <taxon>Dinophyceae</taxon>
        <taxon>Prorocentrales</taxon>
        <taxon>Prorocentraceae</taxon>
        <taxon>Prorocentrum</taxon>
    </lineage>
</organism>
<dbReference type="EMBL" id="CAUYUJ010014671">
    <property type="protein sequence ID" value="CAK0844516.1"/>
    <property type="molecule type" value="Genomic_DNA"/>
</dbReference>
<feature type="non-terminal residue" evidence="3">
    <location>
        <position position="1"/>
    </location>
</feature>
<protein>
    <recommendedName>
        <fullName evidence="5">DNA (cytosine-5-)-methyltransferase</fullName>
    </recommendedName>
</protein>
<dbReference type="Proteomes" id="UP001189429">
    <property type="component" value="Unassembled WGS sequence"/>
</dbReference>
<keyword evidence="4" id="KW-1185">Reference proteome</keyword>
<evidence type="ECO:0000313" key="3">
    <source>
        <dbReference type="EMBL" id="CAK0844516.1"/>
    </source>
</evidence>